<gene>
    <name evidence="2" type="ORF">K9S39_19595</name>
</gene>
<keyword evidence="3" id="KW-1185">Reference proteome</keyword>
<dbReference type="InterPro" id="IPR050742">
    <property type="entry name" value="Helicase_Restrict-Modif_Enz"/>
</dbReference>
<dbReference type="SUPFAM" id="SSF52540">
    <property type="entry name" value="P-loop containing nucleoside triphosphate hydrolases"/>
    <property type="match status" value="2"/>
</dbReference>
<dbReference type="PANTHER" id="PTHR47396:SF1">
    <property type="entry name" value="ATP-DEPENDENT HELICASE IRC3-RELATED"/>
    <property type="match status" value="1"/>
</dbReference>
<proteinExistence type="predicted"/>
<dbReference type="Pfam" id="PF04851">
    <property type="entry name" value="ResIII"/>
    <property type="match status" value="1"/>
</dbReference>
<dbReference type="RefSeq" id="WP_248864648.1">
    <property type="nucleotide sequence ID" value="NZ_CP086322.1"/>
</dbReference>
<dbReference type="Proteomes" id="UP000830115">
    <property type="component" value="Chromosome"/>
</dbReference>
<protein>
    <submittedName>
        <fullName evidence="2">DEAD/DEAH box helicase family protein</fullName>
    </submittedName>
</protein>
<evidence type="ECO:0000259" key="1">
    <source>
        <dbReference type="Pfam" id="PF04851"/>
    </source>
</evidence>
<dbReference type="Gene3D" id="3.40.50.300">
    <property type="entry name" value="P-loop containing nucleotide triphosphate hydrolases"/>
    <property type="match status" value="1"/>
</dbReference>
<organism evidence="2 3">
    <name type="scientific">Streptomyces halobius</name>
    <dbReference type="NCBI Taxonomy" id="2879846"/>
    <lineage>
        <taxon>Bacteria</taxon>
        <taxon>Bacillati</taxon>
        <taxon>Actinomycetota</taxon>
        <taxon>Actinomycetes</taxon>
        <taxon>Kitasatosporales</taxon>
        <taxon>Streptomycetaceae</taxon>
        <taxon>Streptomyces</taxon>
    </lineage>
</organism>
<keyword evidence="2" id="KW-0547">Nucleotide-binding</keyword>
<keyword evidence="2" id="KW-0067">ATP-binding</keyword>
<reference evidence="2" key="1">
    <citation type="submission" date="2021-10" db="EMBL/GenBank/DDBJ databases">
        <title>Streptomyces nigrumlapis sp.nov.,an antimicrobial producing actinobacterium isolated from Black Gobi rocks.</title>
        <authorList>
            <person name="Wen Y."/>
            <person name="Zhang W."/>
            <person name="Liu X.G."/>
        </authorList>
    </citation>
    <scope>NUCLEOTIDE SEQUENCE</scope>
    <source>
        <strain evidence="2">ST13-2-2</strain>
    </source>
</reference>
<dbReference type="PANTHER" id="PTHR47396">
    <property type="entry name" value="TYPE I RESTRICTION ENZYME ECOKI R PROTEIN"/>
    <property type="match status" value="1"/>
</dbReference>
<evidence type="ECO:0000313" key="2">
    <source>
        <dbReference type="EMBL" id="UQA93776.1"/>
    </source>
</evidence>
<feature type="domain" description="Helicase/UvrB N-terminal" evidence="1">
    <location>
        <begin position="3"/>
        <end position="210"/>
    </location>
</feature>
<dbReference type="InterPro" id="IPR006935">
    <property type="entry name" value="Helicase/UvrB_N"/>
</dbReference>
<keyword evidence="2" id="KW-0347">Helicase</keyword>
<dbReference type="EMBL" id="CP086322">
    <property type="protein sequence ID" value="UQA93776.1"/>
    <property type="molecule type" value="Genomic_DNA"/>
</dbReference>
<keyword evidence="2" id="KW-0378">Hydrolase</keyword>
<dbReference type="GO" id="GO:0004386">
    <property type="term" value="F:helicase activity"/>
    <property type="evidence" value="ECO:0007669"/>
    <property type="project" value="UniProtKB-KW"/>
</dbReference>
<sequence length="843" mass="92436">MRYALKDYQESAVYDLLSAMERARDEYEATDEYQAVCLTAPTGAGKTVIATAVVERLFHGDPEIGNPAVDGTTVLWVTDDPSLNVQTLRKMYAASSRLDLGPQLVTIDGAFDAQLLPQNAVSFLNIQKLRRGSLYERGGTDRRKWSLWDTISNTAGRVGGRFVVVIDEAHRGTGNGSDRPTIISRIIGGDQGKGRAAVPLVWGITATPERFHQAMSATRKPSRVQRAVAVDVVDVRASGLVKDVIVLHNPQDSPAADTALTVEAVRTVRDYEAKWAAYAAANDEAAPLPILVIQVKAKVTAKDVSDLVASLRDAWSGLTTDGIVHTFGDWDGVTHGHIPINNGAAVRYVEPHAVQDDDRARVVLCKEAITTGWDCPRAEVLLSFRTARDATYIAQLLGRMVRTPLARRIDGDETLNTVAVFLPHFDATQVNAVASAFQDGAPSEDIGVSDTTTELATCLKNPEIAEEVWQAAADLPTYTRPAHRSRSDITRLRKLAHLLAYDGIDEDAPAQANEVILGAMSSRIEALRATGELERAVRAATTVRMVSTAHNLVTGHSKATEGRAVRLDPRGIDREYRKAARLWPDQTADEYLARRHKDGPDLASAKGEIIALTKGPDALVAVEAAAATYVRELDRKYRRRVDTLPAARRAEYDELREQSASAEETRLILPEAVTARPSEKASSDPLHLYAVEADRLYPHVANGWEREILDTELAEPTLLGWYRNPTGGRRALRIPYTDGSDHRQAVYPDFVFFHRNPDGGVSISIVDPHGTHLADGVDKLRALAAYAAEHGQRYARIDAVARGEDGRLSRLNLCRADQREAALEVEQTEDIDALFRRFGSLYS</sequence>
<evidence type="ECO:0000313" key="3">
    <source>
        <dbReference type="Proteomes" id="UP000830115"/>
    </source>
</evidence>
<accession>A0ABY4MBU2</accession>
<dbReference type="InterPro" id="IPR027417">
    <property type="entry name" value="P-loop_NTPase"/>
</dbReference>
<name>A0ABY4MBU2_9ACTN</name>